<evidence type="ECO:0000256" key="6">
    <source>
        <dbReference type="ARBA" id="ARBA00023284"/>
    </source>
</evidence>
<comment type="caution">
    <text evidence="8">The sequence shown here is derived from an EMBL/GenBank/DDBJ whole genome shotgun (WGS) entry which is preliminary data.</text>
</comment>
<evidence type="ECO:0000256" key="1">
    <source>
        <dbReference type="ARBA" id="ARBA00001974"/>
    </source>
</evidence>
<dbReference type="Gene3D" id="3.50.50.60">
    <property type="entry name" value="FAD/NAD(P)-binding domain"/>
    <property type="match status" value="2"/>
</dbReference>
<reference evidence="8" key="1">
    <citation type="submission" date="2020-08" db="EMBL/GenBank/DDBJ databases">
        <title>Genome public.</title>
        <authorList>
            <person name="Liu C."/>
            <person name="Sun Q."/>
        </authorList>
    </citation>
    <scope>NUCLEOTIDE SEQUENCE</scope>
    <source>
        <strain evidence="8">BX12</strain>
    </source>
</reference>
<sequence length="563" mass="60856">MKVVIIGGVAGGATAAARLRRLDENAEIIILERSGYVSYANCGLPYYIGGEITDREALTLQTPESFFRRFRIDVHTRQEAVRIDRKEKRVLVHNLADGTEYTESYDKLILSPGARPLIPDISGTDAPGVFHLRTVEDTFRIYDYIAQKQPKSAAVIGGGFIGLEMAENLKSRGLDVTLLQRSGQVMPPLDADMASIVHNYMRAKGIDLRLRASVTGISASEGSLNVRLAESDPVSAELVILAVGVVPENHLAKEAGLALGMKGAIRTNSHMQTDDPDIYAVGDAVEVIHFVSGEHAVISLAGPANKQGRVAADHICGVPRHFKGSQGSSVLKLFDMTIASTGLNEKSIRAAGMDFDSVIIGSASHAAYYPEAASMTIKVLFEKGTGKILGAQIIGFGGVDKRIDVLAVAIRSGMTAWDLTELDLAYAPPYSSAKDPVNMAGYVMENLLEGRVKQVHWQALETLPENAVVLDVRTPEEYAMGHLDCTLHIPVDELRERMGEIPAGRPVYLHCQSGLRSYLACRILSQKGFDCYNIAGGYAFYDNLVRGASPDPEGTGPCGMKIK</sequence>
<dbReference type="GO" id="GO:0016491">
    <property type="term" value="F:oxidoreductase activity"/>
    <property type="evidence" value="ECO:0007669"/>
    <property type="project" value="UniProtKB-KW"/>
</dbReference>
<dbReference type="RefSeq" id="WP_187302823.1">
    <property type="nucleotide sequence ID" value="NZ_JACRYT010000006.1"/>
</dbReference>
<evidence type="ECO:0000256" key="5">
    <source>
        <dbReference type="ARBA" id="ARBA00023002"/>
    </source>
</evidence>
<dbReference type="EMBL" id="JACRYT010000006">
    <property type="protein sequence ID" value="MBC6679717.1"/>
    <property type="molecule type" value="Genomic_DNA"/>
</dbReference>
<dbReference type="Pfam" id="PF02852">
    <property type="entry name" value="Pyr_redox_dim"/>
    <property type="match status" value="1"/>
</dbReference>
<dbReference type="PROSITE" id="PS50206">
    <property type="entry name" value="RHODANESE_3"/>
    <property type="match status" value="1"/>
</dbReference>
<feature type="domain" description="Rhodanese" evidence="7">
    <location>
        <begin position="463"/>
        <end position="546"/>
    </location>
</feature>
<comment type="similarity">
    <text evidence="2">Belongs to the class-III pyridine nucleotide-disulfide oxidoreductase family.</text>
</comment>
<dbReference type="SUPFAM" id="SSF55424">
    <property type="entry name" value="FAD/NAD-linked reductases, dimerisation (C-terminal) domain"/>
    <property type="match status" value="1"/>
</dbReference>
<dbReference type="InterPro" id="IPR023753">
    <property type="entry name" value="FAD/NAD-binding_dom"/>
</dbReference>
<dbReference type="InterPro" id="IPR050260">
    <property type="entry name" value="FAD-bd_OxRdtase"/>
</dbReference>
<dbReference type="Pfam" id="PF07992">
    <property type="entry name" value="Pyr_redox_2"/>
    <property type="match status" value="1"/>
</dbReference>
<comment type="cofactor">
    <cofactor evidence="1">
        <name>FAD</name>
        <dbReference type="ChEBI" id="CHEBI:57692"/>
    </cofactor>
</comment>
<protein>
    <submittedName>
        <fullName evidence="8">FAD-dependent oxidoreductase</fullName>
    </submittedName>
</protein>
<keyword evidence="5" id="KW-0560">Oxidoreductase</keyword>
<keyword evidence="9" id="KW-1185">Reference proteome</keyword>
<keyword evidence="4" id="KW-0274">FAD</keyword>
<gene>
    <name evidence="8" type="ORF">H9L42_07740</name>
</gene>
<proteinExistence type="inferred from homology"/>
<evidence type="ECO:0000313" key="8">
    <source>
        <dbReference type="EMBL" id="MBC6679717.1"/>
    </source>
</evidence>
<name>A0A923NKG0_9FIRM</name>
<dbReference type="PRINTS" id="PR00411">
    <property type="entry name" value="PNDRDTASEI"/>
</dbReference>
<accession>A0A923NKG0</accession>
<evidence type="ECO:0000259" key="7">
    <source>
        <dbReference type="PROSITE" id="PS50206"/>
    </source>
</evidence>
<dbReference type="SUPFAM" id="SSF51905">
    <property type="entry name" value="FAD/NAD(P)-binding domain"/>
    <property type="match status" value="2"/>
</dbReference>
<dbReference type="SMART" id="SM00450">
    <property type="entry name" value="RHOD"/>
    <property type="match status" value="1"/>
</dbReference>
<keyword evidence="3" id="KW-0285">Flavoprotein</keyword>
<dbReference type="SUPFAM" id="SSF52821">
    <property type="entry name" value="Rhodanese/Cell cycle control phosphatase"/>
    <property type="match status" value="1"/>
</dbReference>
<dbReference type="Gene3D" id="3.40.250.10">
    <property type="entry name" value="Rhodanese-like domain"/>
    <property type="match status" value="1"/>
</dbReference>
<dbReference type="InterPro" id="IPR004099">
    <property type="entry name" value="Pyr_nucl-diS_OxRdtase_dimer"/>
</dbReference>
<evidence type="ECO:0000256" key="4">
    <source>
        <dbReference type="ARBA" id="ARBA00022827"/>
    </source>
</evidence>
<dbReference type="PANTHER" id="PTHR43429:SF1">
    <property type="entry name" value="NAD(P)H SULFUR OXIDOREDUCTASE (COA-DEPENDENT)"/>
    <property type="match status" value="1"/>
</dbReference>
<dbReference type="AlphaFoldDB" id="A0A923NKG0"/>
<keyword evidence="6" id="KW-0676">Redox-active center</keyword>
<dbReference type="InterPro" id="IPR036188">
    <property type="entry name" value="FAD/NAD-bd_sf"/>
</dbReference>
<dbReference type="PANTHER" id="PTHR43429">
    <property type="entry name" value="PYRIDINE NUCLEOTIDE-DISULFIDE OXIDOREDUCTASE DOMAIN-CONTAINING"/>
    <property type="match status" value="1"/>
</dbReference>
<dbReference type="InterPro" id="IPR001763">
    <property type="entry name" value="Rhodanese-like_dom"/>
</dbReference>
<dbReference type="InterPro" id="IPR036873">
    <property type="entry name" value="Rhodanese-like_dom_sf"/>
</dbReference>
<evidence type="ECO:0000313" key="9">
    <source>
        <dbReference type="Proteomes" id="UP000602647"/>
    </source>
</evidence>
<dbReference type="InterPro" id="IPR016156">
    <property type="entry name" value="FAD/NAD-linked_Rdtase_dimer_sf"/>
</dbReference>
<evidence type="ECO:0000256" key="3">
    <source>
        <dbReference type="ARBA" id="ARBA00022630"/>
    </source>
</evidence>
<organism evidence="8 9">
    <name type="scientific">Zhenpiania hominis</name>
    <dbReference type="NCBI Taxonomy" id="2763644"/>
    <lineage>
        <taxon>Bacteria</taxon>
        <taxon>Bacillati</taxon>
        <taxon>Bacillota</taxon>
        <taxon>Clostridia</taxon>
        <taxon>Peptostreptococcales</taxon>
        <taxon>Anaerovoracaceae</taxon>
        <taxon>Zhenpiania</taxon>
    </lineage>
</organism>
<dbReference type="Pfam" id="PF00581">
    <property type="entry name" value="Rhodanese"/>
    <property type="match status" value="1"/>
</dbReference>
<dbReference type="PRINTS" id="PR00368">
    <property type="entry name" value="FADPNR"/>
</dbReference>
<evidence type="ECO:0000256" key="2">
    <source>
        <dbReference type="ARBA" id="ARBA00009130"/>
    </source>
</evidence>
<dbReference type="Proteomes" id="UP000602647">
    <property type="component" value="Unassembled WGS sequence"/>
</dbReference>